<feature type="non-terminal residue" evidence="1">
    <location>
        <position position="87"/>
    </location>
</feature>
<proteinExistence type="predicted"/>
<feature type="non-terminal residue" evidence="1">
    <location>
        <position position="1"/>
    </location>
</feature>
<name>A0A0B6Z3B1_9EUPU</name>
<evidence type="ECO:0000313" key="1">
    <source>
        <dbReference type="EMBL" id="CEK62401.1"/>
    </source>
</evidence>
<protein>
    <submittedName>
        <fullName evidence="1">Uncharacterized protein</fullName>
    </submittedName>
</protein>
<dbReference type="EMBL" id="HACG01015536">
    <property type="protein sequence ID" value="CEK62401.1"/>
    <property type="molecule type" value="Transcribed_RNA"/>
</dbReference>
<gene>
    <name evidence="1" type="primary">ORF45081</name>
</gene>
<dbReference type="AlphaFoldDB" id="A0A0B6Z3B1"/>
<accession>A0A0B6Z3B1</accession>
<reference evidence="1" key="1">
    <citation type="submission" date="2014-12" db="EMBL/GenBank/DDBJ databases">
        <title>Insight into the proteome of Arion vulgaris.</title>
        <authorList>
            <person name="Aradska J."/>
            <person name="Bulat T."/>
            <person name="Smidak R."/>
            <person name="Sarate P."/>
            <person name="Gangsoo J."/>
            <person name="Sialana F."/>
            <person name="Bilban M."/>
            <person name="Lubec G."/>
        </authorList>
    </citation>
    <scope>NUCLEOTIDE SEQUENCE</scope>
    <source>
        <tissue evidence="1">Skin</tissue>
    </source>
</reference>
<sequence>VEDASMGTMHLNALNGSSNVLNYNDSENSNHLGQSGVFGGLIGVSLSENHPYRPHDCGMTFYKTSKFSHKKSVTTTSSITSTTPASH</sequence>
<organism evidence="1">
    <name type="scientific">Arion vulgaris</name>
    <dbReference type="NCBI Taxonomy" id="1028688"/>
    <lineage>
        <taxon>Eukaryota</taxon>
        <taxon>Metazoa</taxon>
        <taxon>Spiralia</taxon>
        <taxon>Lophotrochozoa</taxon>
        <taxon>Mollusca</taxon>
        <taxon>Gastropoda</taxon>
        <taxon>Heterobranchia</taxon>
        <taxon>Euthyneura</taxon>
        <taxon>Panpulmonata</taxon>
        <taxon>Eupulmonata</taxon>
        <taxon>Stylommatophora</taxon>
        <taxon>Helicina</taxon>
        <taxon>Arionoidea</taxon>
        <taxon>Arionidae</taxon>
        <taxon>Arion</taxon>
    </lineage>
</organism>